<evidence type="ECO:0000313" key="2">
    <source>
        <dbReference type="EMBL" id="SHH71032.1"/>
    </source>
</evidence>
<dbReference type="Proteomes" id="UP000184447">
    <property type="component" value="Unassembled WGS sequence"/>
</dbReference>
<feature type="transmembrane region" description="Helical" evidence="1">
    <location>
        <begin position="38"/>
        <end position="56"/>
    </location>
</feature>
<dbReference type="RefSeq" id="WP_073338416.1">
    <property type="nucleotide sequence ID" value="NZ_FQXM01000010.1"/>
</dbReference>
<dbReference type="AlphaFoldDB" id="A0A1M5V6Y1"/>
<keyword evidence="1" id="KW-0472">Membrane</keyword>
<feature type="transmembrane region" description="Helical" evidence="1">
    <location>
        <begin position="6"/>
        <end position="26"/>
    </location>
</feature>
<dbReference type="InterPro" id="IPR008407">
    <property type="entry name" value="Brnchd-chn_aa_trnsp_AzlD"/>
</dbReference>
<dbReference type="EMBL" id="FQXM01000010">
    <property type="protein sequence ID" value="SHH71032.1"/>
    <property type="molecule type" value="Genomic_DNA"/>
</dbReference>
<feature type="transmembrane region" description="Helical" evidence="1">
    <location>
        <begin position="83"/>
        <end position="99"/>
    </location>
</feature>
<dbReference type="OrthoDB" id="9811308at2"/>
<dbReference type="STRING" id="1121316.SAMN02745207_02136"/>
<name>A0A1M5V6Y1_9CLOT</name>
<keyword evidence="1" id="KW-0812">Transmembrane</keyword>
<proteinExistence type="predicted"/>
<organism evidence="2 3">
    <name type="scientific">Clostridium grantii DSM 8605</name>
    <dbReference type="NCBI Taxonomy" id="1121316"/>
    <lineage>
        <taxon>Bacteria</taxon>
        <taxon>Bacillati</taxon>
        <taxon>Bacillota</taxon>
        <taxon>Clostridia</taxon>
        <taxon>Eubacteriales</taxon>
        <taxon>Clostridiaceae</taxon>
        <taxon>Clostridium</taxon>
    </lineage>
</organism>
<evidence type="ECO:0000256" key="1">
    <source>
        <dbReference type="SAM" id="Phobius"/>
    </source>
</evidence>
<keyword evidence="1" id="KW-1133">Transmembrane helix</keyword>
<protein>
    <submittedName>
        <fullName evidence="2">Branched-chain amino acid transport protein</fullName>
    </submittedName>
</protein>
<keyword evidence="3" id="KW-1185">Reference proteome</keyword>
<evidence type="ECO:0000313" key="3">
    <source>
        <dbReference type="Proteomes" id="UP000184447"/>
    </source>
</evidence>
<gene>
    <name evidence="2" type="ORF">SAMN02745207_02136</name>
</gene>
<dbReference type="Pfam" id="PF05437">
    <property type="entry name" value="AzlD"/>
    <property type="match status" value="1"/>
</dbReference>
<sequence length="100" mass="11082">MDNILWIVLGMMLVTYIPRLFPFVTMAEDNLPPRIRKFLNYVPYTALGALIIPGVFSTTPEIPLAAIGGICFAVIYSWFKGGVFIPVIGSIVITFIILSM</sequence>
<accession>A0A1M5V6Y1</accession>
<reference evidence="2 3" key="1">
    <citation type="submission" date="2016-11" db="EMBL/GenBank/DDBJ databases">
        <authorList>
            <person name="Jaros S."/>
            <person name="Januszkiewicz K."/>
            <person name="Wedrychowicz H."/>
        </authorList>
    </citation>
    <scope>NUCLEOTIDE SEQUENCE [LARGE SCALE GENOMIC DNA]</scope>
    <source>
        <strain evidence="2 3">DSM 8605</strain>
    </source>
</reference>